<organism evidence="2 3">
    <name type="scientific">Moorella mulderi DSM 14980</name>
    <dbReference type="NCBI Taxonomy" id="1122241"/>
    <lineage>
        <taxon>Bacteria</taxon>
        <taxon>Bacillati</taxon>
        <taxon>Bacillota</taxon>
        <taxon>Clostridia</taxon>
        <taxon>Neomoorellales</taxon>
        <taxon>Neomoorellaceae</taxon>
        <taxon>Neomoorella</taxon>
    </lineage>
</organism>
<feature type="region of interest" description="Disordered" evidence="1">
    <location>
        <begin position="1"/>
        <end position="22"/>
    </location>
</feature>
<comment type="caution">
    <text evidence="2">The sequence shown here is derived from an EMBL/GenBank/DDBJ whole genome shotgun (WGS) entry which is preliminary data.</text>
</comment>
<evidence type="ECO:0000313" key="2">
    <source>
        <dbReference type="EMBL" id="KYH31888.1"/>
    </source>
</evidence>
<dbReference type="PATRIC" id="fig|1122241.3.peg.2164"/>
<protein>
    <submittedName>
        <fullName evidence="2">Uncharacterized protein</fullName>
    </submittedName>
</protein>
<keyword evidence="3" id="KW-1185">Reference proteome</keyword>
<gene>
    <name evidence="2" type="ORF">MOMUL_20380</name>
</gene>
<feature type="compositionally biased region" description="Polar residues" evidence="1">
    <location>
        <begin position="48"/>
        <end position="59"/>
    </location>
</feature>
<proteinExistence type="predicted"/>
<dbReference type="AlphaFoldDB" id="A0A151AW79"/>
<reference evidence="2 3" key="1">
    <citation type="submission" date="2016-02" db="EMBL/GenBank/DDBJ databases">
        <title>Genome sequence of Moorella mulderi DSM 14980.</title>
        <authorList>
            <person name="Poehlein A."/>
            <person name="Daniel R."/>
        </authorList>
    </citation>
    <scope>NUCLEOTIDE SEQUENCE [LARGE SCALE GENOMIC DNA]</scope>
    <source>
        <strain evidence="2 3">DSM 14980</strain>
    </source>
</reference>
<dbReference type="EMBL" id="LTBC01000007">
    <property type="protein sequence ID" value="KYH31888.1"/>
    <property type="molecule type" value="Genomic_DNA"/>
</dbReference>
<feature type="region of interest" description="Disordered" evidence="1">
    <location>
        <begin position="39"/>
        <end position="59"/>
    </location>
</feature>
<accession>A0A151AW79</accession>
<evidence type="ECO:0000313" key="3">
    <source>
        <dbReference type="Proteomes" id="UP000075670"/>
    </source>
</evidence>
<sequence length="59" mass="6701">MEIKNRFGTITVHMPSRPPTPEEERRLYAVLVECLIEKKAAPEHGQNSRENQAEQAVAV</sequence>
<dbReference type="Proteomes" id="UP000075670">
    <property type="component" value="Unassembled WGS sequence"/>
</dbReference>
<name>A0A151AW79_9FIRM</name>
<evidence type="ECO:0000256" key="1">
    <source>
        <dbReference type="SAM" id="MobiDB-lite"/>
    </source>
</evidence>